<keyword evidence="7 9" id="KW-0472">Membrane</keyword>
<dbReference type="GO" id="GO:0005886">
    <property type="term" value="C:plasma membrane"/>
    <property type="evidence" value="ECO:0007669"/>
    <property type="project" value="UniProtKB-SubCell"/>
</dbReference>
<accession>A0A154L5Q6</accession>
<protein>
    <recommendedName>
        <fullName evidence="9">TRAP transporter small permease protein</fullName>
    </recommendedName>
</protein>
<feature type="transmembrane region" description="Helical" evidence="9">
    <location>
        <begin position="88"/>
        <end position="109"/>
    </location>
</feature>
<comment type="caution">
    <text evidence="11">The sequence shown here is derived from an EMBL/GenBank/DDBJ whole genome shotgun (WGS) entry which is preliminary data.</text>
</comment>
<keyword evidence="3" id="KW-1003">Cell membrane</keyword>
<evidence type="ECO:0000313" key="11">
    <source>
        <dbReference type="EMBL" id="KZB64821.1"/>
    </source>
</evidence>
<evidence type="ECO:0000256" key="4">
    <source>
        <dbReference type="ARBA" id="ARBA00022519"/>
    </source>
</evidence>
<evidence type="ECO:0000256" key="2">
    <source>
        <dbReference type="ARBA" id="ARBA00022448"/>
    </source>
</evidence>
<keyword evidence="4 9" id="KW-0997">Cell inner membrane</keyword>
<evidence type="ECO:0000256" key="6">
    <source>
        <dbReference type="ARBA" id="ARBA00022989"/>
    </source>
</evidence>
<comment type="similarity">
    <text evidence="8 9">Belongs to the TRAP transporter small permease family.</text>
</comment>
<evidence type="ECO:0000313" key="12">
    <source>
        <dbReference type="Proteomes" id="UP000076335"/>
    </source>
</evidence>
<feature type="domain" description="Tripartite ATP-independent periplasmic transporters DctQ component" evidence="10">
    <location>
        <begin position="25"/>
        <end position="153"/>
    </location>
</feature>
<feature type="transmembrane region" description="Helical" evidence="9">
    <location>
        <begin position="129"/>
        <end position="150"/>
    </location>
</feature>
<dbReference type="GO" id="GO:0022857">
    <property type="term" value="F:transmembrane transporter activity"/>
    <property type="evidence" value="ECO:0007669"/>
    <property type="project" value="UniProtKB-UniRule"/>
</dbReference>
<dbReference type="RefSeq" id="WP_062951530.1">
    <property type="nucleotide sequence ID" value="NZ_CP136684.1"/>
</dbReference>
<keyword evidence="2 9" id="KW-0813">Transport</keyword>
<evidence type="ECO:0000256" key="8">
    <source>
        <dbReference type="ARBA" id="ARBA00038436"/>
    </source>
</evidence>
<organism evidence="11 12">
    <name type="scientific">Thalassospira lucentensis</name>
    <dbReference type="NCBI Taxonomy" id="168935"/>
    <lineage>
        <taxon>Bacteria</taxon>
        <taxon>Pseudomonadati</taxon>
        <taxon>Pseudomonadota</taxon>
        <taxon>Alphaproteobacteria</taxon>
        <taxon>Rhodospirillales</taxon>
        <taxon>Thalassospiraceae</taxon>
        <taxon>Thalassospira</taxon>
    </lineage>
</organism>
<evidence type="ECO:0000256" key="3">
    <source>
        <dbReference type="ARBA" id="ARBA00022475"/>
    </source>
</evidence>
<feature type="transmembrane region" description="Helical" evidence="9">
    <location>
        <begin position="49"/>
        <end position="67"/>
    </location>
</feature>
<comment type="subcellular location">
    <subcellularLocation>
        <location evidence="1 9">Cell inner membrane</location>
        <topology evidence="1 9">Multi-pass membrane protein</topology>
    </subcellularLocation>
</comment>
<evidence type="ECO:0000256" key="1">
    <source>
        <dbReference type="ARBA" id="ARBA00004429"/>
    </source>
</evidence>
<name>A0A154L5Q6_9PROT</name>
<evidence type="ECO:0000256" key="5">
    <source>
        <dbReference type="ARBA" id="ARBA00022692"/>
    </source>
</evidence>
<dbReference type="OrthoDB" id="5878939at2"/>
<comment type="function">
    <text evidence="9">Part of the tripartite ATP-independent periplasmic (TRAP) transport system.</text>
</comment>
<evidence type="ECO:0000256" key="7">
    <source>
        <dbReference type="ARBA" id="ARBA00023136"/>
    </source>
</evidence>
<dbReference type="InterPro" id="IPR007387">
    <property type="entry name" value="TRAP_DctQ"/>
</dbReference>
<reference evidence="11 12" key="1">
    <citation type="submission" date="2015-12" db="EMBL/GenBank/DDBJ databases">
        <title>Genome sequence of Thalassospira lucentensis MCCC 1A02072.</title>
        <authorList>
            <person name="Lu L."/>
            <person name="Lai Q."/>
            <person name="Shao Z."/>
            <person name="Qian P."/>
        </authorList>
    </citation>
    <scope>NUCLEOTIDE SEQUENCE [LARGE SCALE GENOMIC DNA]</scope>
    <source>
        <strain evidence="11 12">MCCC 1A02072</strain>
    </source>
</reference>
<evidence type="ECO:0000259" key="10">
    <source>
        <dbReference type="Pfam" id="PF04290"/>
    </source>
</evidence>
<evidence type="ECO:0000256" key="9">
    <source>
        <dbReference type="RuleBase" id="RU369079"/>
    </source>
</evidence>
<keyword evidence="5 9" id="KW-0812">Transmembrane</keyword>
<keyword evidence="6 9" id="KW-1133">Transmembrane helix</keyword>
<dbReference type="InterPro" id="IPR055348">
    <property type="entry name" value="DctQ"/>
</dbReference>
<dbReference type="Proteomes" id="UP000076335">
    <property type="component" value="Unassembled WGS sequence"/>
</dbReference>
<sequence length="169" mass="18188">MLSARLYASIIALCRIGTGAAFGILIGTVLIQVVSRTFLTSSPVWTEELTRHALLFLAAFGVGLSFRNGELVNVDIVCEMLPLRIQRALMFISAGLTAAFCLILLSPAWMFVSIGVLQTSPALGVRMDFIHATVFILLAVLGLFAVLRMIRVIAGASDGKAEDTTKDFP</sequence>
<comment type="subunit">
    <text evidence="9">The complex comprises the extracytoplasmic solute receptor protein and the two transmembrane proteins.</text>
</comment>
<dbReference type="EMBL" id="LPVY01000011">
    <property type="protein sequence ID" value="KZB64821.1"/>
    <property type="molecule type" value="Genomic_DNA"/>
</dbReference>
<dbReference type="PANTHER" id="PTHR35011:SF2">
    <property type="entry name" value="2,3-DIKETO-L-GULONATE TRAP TRANSPORTER SMALL PERMEASE PROTEIN YIAM"/>
    <property type="match status" value="1"/>
</dbReference>
<dbReference type="GO" id="GO:0015740">
    <property type="term" value="P:C4-dicarboxylate transport"/>
    <property type="evidence" value="ECO:0007669"/>
    <property type="project" value="TreeGrafter"/>
</dbReference>
<dbReference type="Pfam" id="PF04290">
    <property type="entry name" value="DctQ"/>
    <property type="match status" value="1"/>
</dbReference>
<dbReference type="PANTHER" id="PTHR35011">
    <property type="entry name" value="2,3-DIKETO-L-GULONATE TRAP TRANSPORTER SMALL PERMEASE PROTEIN YIAM"/>
    <property type="match status" value="1"/>
</dbReference>
<dbReference type="AlphaFoldDB" id="A0A154L5Q6"/>
<proteinExistence type="inferred from homology"/>
<gene>
    <name evidence="11" type="ORF">AUP42_18385</name>
</gene>
<feature type="transmembrane region" description="Helical" evidence="9">
    <location>
        <begin position="12"/>
        <end position="34"/>
    </location>
</feature>